<evidence type="ECO:0000313" key="5">
    <source>
        <dbReference type="EMBL" id="EEF41095.1"/>
    </source>
</evidence>
<feature type="domain" description="Smr" evidence="4">
    <location>
        <begin position="369"/>
        <end position="459"/>
    </location>
</feature>
<keyword evidence="2" id="KW-0677">Repeat</keyword>
<dbReference type="EMBL" id="EQ973874">
    <property type="protein sequence ID" value="EEF41095.1"/>
    <property type="molecule type" value="Genomic_DNA"/>
</dbReference>
<dbReference type="InterPro" id="IPR036063">
    <property type="entry name" value="Smr_dom_sf"/>
</dbReference>
<evidence type="ECO:0000313" key="6">
    <source>
        <dbReference type="Proteomes" id="UP000008311"/>
    </source>
</evidence>
<comment type="similarity">
    <text evidence="1">Belongs to the PPR family. P subfamily.</text>
</comment>
<dbReference type="InterPro" id="IPR002625">
    <property type="entry name" value="Smr_dom"/>
</dbReference>
<evidence type="ECO:0000256" key="3">
    <source>
        <dbReference type="PROSITE-ProRule" id="PRU00708"/>
    </source>
</evidence>
<evidence type="ECO:0000256" key="2">
    <source>
        <dbReference type="ARBA" id="ARBA00022737"/>
    </source>
</evidence>
<dbReference type="PROSITE" id="PS51375">
    <property type="entry name" value="PPR"/>
    <property type="match status" value="1"/>
</dbReference>
<dbReference type="STRING" id="3988.B9S5H0"/>
<dbReference type="Pfam" id="PF01535">
    <property type="entry name" value="PPR"/>
    <property type="match status" value="2"/>
</dbReference>
<dbReference type="PROSITE" id="PS50828">
    <property type="entry name" value="SMR"/>
    <property type="match status" value="1"/>
</dbReference>
<dbReference type="eggNOG" id="KOG4197">
    <property type="taxonomic scope" value="Eukaryota"/>
</dbReference>
<dbReference type="InterPro" id="IPR011990">
    <property type="entry name" value="TPR-like_helical_dom_sf"/>
</dbReference>
<dbReference type="FunCoup" id="B9S5H0">
    <property type="interactions" value="2001"/>
</dbReference>
<keyword evidence="6" id="KW-1185">Reference proteome</keyword>
<gene>
    <name evidence="5" type="ORF">RCOM_0975970</name>
</gene>
<dbReference type="PANTHER" id="PTHR47447:SF15">
    <property type="entry name" value="OS02G0120000 PROTEIN"/>
    <property type="match status" value="1"/>
</dbReference>
<dbReference type="SUPFAM" id="SSF160443">
    <property type="entry name" value="SMR domain-like"/>
    <property type="match status" value="1"/>
</dbReference>
<dbReference type="InterPro" id="IPR002885">
    <property type="entry name" value="PPR_rpt"/>
</dbReference>
<dbReference type="Gene3D" id="1.25.40.10">
    <property type="entry name" value="Tetratricopeptide repeat domain"/>
    <property type="match status" value="1"/>
</dbReference>
<evidence type="ECO:0000259" key="4">
    <source>
        <dbReference type="PROSITE" id="PS50828"/>
    </source>
</evidence>
<dbReference type="Proteomes" id="UP000008311">
    <property type="component" value="Unassembled WGS sequence"/>
</dbReference>
<dbReference type="InParanoid" id="B9S5H0"/>
<evidence type="ECO:0000256" key="1">
    <source>
        <dbReference type="ARBA" id="ARBA00007626"/>
    </source>
</evidence>
<name>B9S5H0_RICCO</name>
<protein>
    <submittedName>
        <fullName evidence="5">Pentatricopeptide repeat-containing protein, putative</fullName>
    </submittedName>
</protein>
<feature type="repeat" description="PPR" evidence="3">
    <location>
        <begin position="199"/>
        <end position="233"/>
    </location>
</feature>
<dbReference type="SMART" id="SM00463">
    <property type="entry name" value="SMR"/>
    <property type="match status" value="1"/>
</dbReference>
<dbReference type="Gene3D" id="3.30.1370.110">
    <property type="match status" value="1"/>
</dbReference>
<accession>B9S5H0</accession>
<reference evidence="6" key="1">
    <citation type="journal article" date="2010" name="Nat. Biotechnol.">
        <title>Draft genome sequence of the oilseed species Ricinus communis.</title>
        <authorList>
            <person name="Chan A.P."/>
            <person name="Crabtree J."/>
            <person name="Zhao Q."/>
            <person name="Lorenzi H."/>
            <person name="Orvis J."/>
            <person name="Puiu D."/>
            <person name="Melake-Berhan A."/>
            <person name="Jones K.M."/>
            <person name="Redman J."/>
            <person name="Chen G."/>
            <person name="Cahoon E.B."/>
            <person name="Gedil M."/>
            <person name="Stanke M."/>
            <person name="Haas B.J."/>
            <person name="Wortman J.R."/>
            <person name="Fraser-Liggett C.M."/>
            <person name="Ravel J."/>
            <person name="Rabinowicz P.D."/>
        </authorList>
    </citation>
    <scope>NUCLEOTIDE SEQUENCE [LARGE SCALE GENOMIC DNA]</scope>
    <source>
        <strain evidence="6">cv. Hale</strain>
    </source>
</reference>
<dbReference type="NCBIfam" id="TIGR00756">
    <property type="entry name" value="PPR"/>
    <property type="match status" value="2"/>
</dbReference>
<sequence>MYAQLGYQLRIKLPWSEQLRHRDHHRHRNQQQVLPMKWVFRCAALSKQGQRFLSSLAIATTKGDTVATNRLIKKFVAASPKSIALDALSHLLNPHSSHSHLSSLAFTLYLKIAEARWFQWNPKLVADVVAFLDKQGRYDESATLVSDSISKLQVKERDLARFYCNLVESQSKQNSIRGFDNSVASLMQLVCNSNSVYVKRQGYKSMVNGLCEMGRPREAETLIEEMGKEGVRPSMFEFKCVVYAYGSLGSFEEMNKCLHQMERAGFRVDTVCSNMILASYGAHNALPEMVLWLQKMKDLGIPFSLRTCNSALNSCPTIMSMMQNSNDFPISIHDLMKILSEDEALLVKEIVTSSVLDEAMKWDVAEAKLDLHGTHLCSAYLIILLWIEEMRKRFKSVNYVNPTEITVVCGSGNHSIVRGESPVKCMVKDFMVRARSPMRIDRRNIGCFIAKGKVVEEWLC</sequence>
<dbReference type="PANTHER" id="PTHR47447">
    <property type="entry name" value="OS03G0856100 PROTEIN"/>
    <property type="match status" value="1"/>
</dbReference>
<proteinExistence type="inferred from homology"/>
<organism evidence="5 6">
    <name type="scientific">Ricinus communis</name>
    <name type="common">Castor bean</name>
    <dbReference type="NCBI Taxonomy" id="3988"/>
    <lineage>
        <taxon>Eukaryota</taxon>
        <taxon>Viridiplantae</taxon>
        <taxon>Streptophyta</taxon>
        <taxon>Embryophyta</taxon>
        <taxon>Tracheophyta</taxon>
        <taxon>Spermatophyta</taxon>
        <taxon>Magnoliopsida</taxon>
        <taxon>eudicotyledons</taxon>
        <taxon>Gunneridae</taxon>
        <taxon>Pentapetalae</taxon>
        <taxon>rosids</taxon>
        <taxon>fabids</taxon>
        <taxon>Malpighiales</taxon>
        <taxon>Euphorbiaceae</taxon>
        <taxon>Acalyphoideae</taxon>
        <taxon>Acalypheae</taxon>
        <taxon>Ricinus</taxon>
    </lineage>
</organism>
<dbReference type="AlphaFoldDB" id="B9S5H0"/>